<dbReference type="Proteomes" id="UP001589647">
    <property type="component" value="Unassembled WGS sequence"/>
</dbReference>
<organism evidence="1 2">
    <name type="scientific">Nonomuraea spiralis</name>
    <dbReference type="NCBI Taxonomy" id="46182"/>
    <lineage>
        <taxon>Bacteria</taxon>
        <taxon>Bacillati</taxon>
        <taxon>Actinomycetota</taxon>
        <taxon>Actinomycetes</taxon>
        <taxon>Streptosporangiales</taxon>
        <taxon>Streptosporangiaceae</taxon>
        <taxon>Nonomuraea</taxon>
    </lineage>
</organism>
<accession>A0ABV5IZV2</accession>
<evidence type="ECO:0000313" key="1">
    <source>
        <dbReference type="EMBL" id="MFB9210109.1"/>
    </source>
</evidence>
<protein>
    <submittedName>
        <fullName evidence="1">Uncharacterized protein</fullName>
    </submittedName>
</protein>
<dbReference type="RefSeq" id="WP_189651207.1">
    <property type="nucleotide sequence ID" value="NZ_BMRC01000018.1"/>
</dbReference>
<keyword evidence="2" id="KW-1185">Reference proteome</keyword>
<reference evidence="1 2" key="1">
    <citation type="submission" date="2024-09" db="EMBL/GenBank/DDBJ databases">
        <authorList>
            <person name="Sun Q."/>
            <person name="Mori K."/>
        </authorList>
    </citation>
    <scope>NUCLEOTIDE SEQUENCE [LARGE SCALE GENOMIC DNA]</scope>
    <source>
        <strain evidence="1 2">CCM 3426</strain>
    </source>
</reference>
<evidence type="ECO:0000313" key="2">
    <source>
        <dbReference type="Proteomes" id="UP001589647"/>
    </source>
</evidence>
<comment type="caution">
    <text evidence="1">The sequence shown here is derived from an EMBL/GenBank/DDBJ whole genome shotgun (WGS) entry which is preliminary data.</text>
</comment>
<name>A0ABV5IZV2_9ACTN</name>
<dbReference type="EMBL" id="JBHMEI010000111">
    <property type="protein sequence ID" value="MFB9210109.1"/>
    <property type="molecule type" value="Genomic_DNA"/>
</dbReference>
<sequence length="88" mass="9498">MNGPYQYRDVCFELGELLVLVRDGLLQLGDLGAEPDLDVRGRATCFDLFVELVLQVGVALCEGVALDLRFLGKRDDGQGAVGVFGPGR</sequence>
<proteinExistence type="predicted"/>
<gene>
    <name evidence="1" type="ORF">ACFFV7_53625</name>
</gene>